<proteinExistence type="inferred from homology"/>
<keyword evidence="5 9" id="KW-0479">Metal-binding</keyword>
<evidence type="ECO:0000313" key="12">
    <source>
        <dbReference type="Proteomes" id="UP000325081"/>
    </source>
</evidence>
<dbReference type="InterPro" id="IPR012334">
    <property type="entry name" value="Pectin_lyas_fold"/>
</dbReference>
<evidence type="ECO:0000259" key="10">
    <source>
        <dbReference type="SMART" id="SM00656"/>
    </source>
</evidence>
<comment type="similarity">
    <text evidence="3 9">Belongs to the polysaccharide lyase 1 family.</text>
</comment>
<dbReference type="SUPFAM" id="SSF51126">
    <property type="entry name" value="Pectin lyase-like"/>
    <property type="match status" value="1"/>
</dbReference>
<evidence type="ECO:0000256" key="7">
    <source>
        <dbReference type="ARBA" id="ARBA00022837"/>
    </source>
</evidence>
<dbReference type="OrthoDB" id="5348404at2759"/>
<sequence>MAIGYVLSLVSIIVLLVRALAIDETSDLRRSEYGLNTLSKHAVDNPEEVARMVQMEIRNSTERRRLDSTSDCRTGNPIDDCWRCAAGDSIWHNDRKRLADCGIGFGKNAIGGRDGKYYVVTDPDNDDPVNPRLGTLRHAVIQPEPLWIIFERDMVITLKEELIMNSYKTIDGRGAKVEIAHGACITIQYVTHIIIESISVRNCKSTGNAMVRSSPQHYGWRTMADGDGISIFGGAHIWIDHVSLRECTDGLIDAIMGSTAITVSNCFFSHHNEVMLLGHSDSYTYDKIMQVTIVFNHFGHGLIQRMPRCRHGYFHIVNNDYTHWEMYAIGGSANPTILSQGNRFNASNNPYAKEVTKRIYGEGKDWHWMSEGDLMLNGAYFTESGKKSGYSYARASSVSVKSSSLVPDLTRKAGAF</sequence>
<feature type="signal peptide" evidence="9">
    <location>
        <begin position="1"/>
        <end position="19"/>
    </location>
</feature>
<dbReference type="Proteomes" id="UP000325081">
    <property type="component" value="Unassembled WGS sequence"/>
</dbReference>
<comment type="pathway">
    <text evidence="2 9">Glycan metabolism; pectin degradation; 2-dehydro-3-deoxy-D-gluconate from pectin: step 2/5.</text>
</comment>
<comment type="caution">
    <text evidence="11">The sequence shown here is derived from an EMBL/GenBank/DDBJ whole genome shotgun (WGS) entry which is preliminary data.</text>
</comment>
<evidence type="ECO:0000256" key="4">
    <source>
        <dbReference type="ARBA" id="ARBA00012272"/>
    </source>
</evidence>
<accession>A0A5A7PF38</accession>
<dbReference type="InterPro" id="IPR018082">
    <property type="entry name" value="AmbAllergen"/>
</dbReference>
<dbReference type="EC" id="4.2.2.2" evidence="4 9"/>
<evidence type="ECO:0000256" key="5">
    <source>
        <dbReference type="ARBA" id="ARBA00022723"/>
    </source>
</evidence>
<protein>
    <recommendedName>
        <fullName evidence="4 9">Pectate lyase</fullName>
        <ecNumber evidence="4 9">4.2.2.2</ecNumber>
    </recommendedName>
</protein>
<dbReference type="GO" id="GO:0045490">
    <property type="term" value="P:pectin catabolic process"/>
    <property type="evidence" value="ECO:0007669"/>
    <property type="project" value="UniProtKB-UniPathway"/>
</dbReference>
<comment type="catalytic activity">
    <reaction evidence="1 9">
        <text>Eliminative cleavage of (1-&gt;4)-alpha-D-galacturonan to give oligosaccharides with 4-deoxy-alpha-D-galact-4-enuronosyl groups at their non-reducing ends.</text>
        <dbReference type="EC" id="4.2.2.2"/>
    </reaction>
</comment>
<dbReference type="EMBL" id="BKCP01004461">
    <property type="protein sequence ID" value="GER31379.1"/>
    <property type="molecule type" value="Genomic_DNA"/>
</dbReference>
<dbReference type="InterPro" id="IPR011050">
    <property type="entry name" value="Pectin_lyase_fold/virulence"/>
</dbReference>
<organism evidence="11 12">
    <name type="scientific">Striga asiatica</name>
    <name type="common">Asiatic witchweed</name>
    <name type="synonym">Buchnera asiatica</name>
    <dbReference type="NCBI Taxonomy" id="4170"/>
    <lineage>
        <taxon>Eukaryota</taxon>
        <taxon>Viridiplantae</taxon>
        <taxon>Streptophyta</taxon>
        <taxon>Embryophyta</taxon>
        <taxon>Tracheophyta</taxon>
        <taxon>Spermatophyta</taxon>
        <taxon>Magnoliopsida</taxon>
        <taxon>eudicotyledons</taxon>
        <taxon>Gunneridae</taxon>
        <taxon>Pentapetalae</taxon>
        <taxon>asterids</taxon>
        <taxon>lamiids</taxon>
        <taxon>Lamiales</taxon>
        <taxon>Orobanchaceae</taxon>
        <taxon>Buchnereae</taxon>
        <taxon>Striga</taxon>
    </lineage>
</organism>
<dbReference type="InterPro" id="IPR045032">
    <property type="entry name" value="PEL"/>
</dbReference>
<evidence type="ECO:0000256" key="6">
    <source>
        <dbReference type="ARBA" id="ARBA00022729"/>
    </source>
</evidence>
<dbReference type="GO" id="GO:0030570">
    <property type="term" value="F:pectate lyase activity"/>
    <property type="evidence" value="ECO:0007669"/>
    <property type="project" value="UniProtKB-EC"/>
</dbReference>
<keyword evidence="6 9" id="KW-0732">Signal</keyword>
<name>A0A5A7PF38_STRAF</name>
<keyword evidence="7 9" id="KW-0106">Calcium</keyword>
<evidence type="ECO:0000313" key="11">
    <source>
        <dbReference type="EMBL" id="GER31379.1"/>
    </source>
</evidence>
<feature type="domain" description="Pectate lyase" evidence="10">
    <location>
        <begin position="153"/>
        <end position="350"/>
    </location>
</feature>
<gene>
    <name evidence="11" type="ORF">STAS_07376</name>
</gene>
<dbReference type="SMART" id="SM00656">
    <property type="entry name" value="Amb_all"/>
    <property type="match status" value="1"/>
</dbReference>
<dbReference type="FunFam" id="2.160.20.10:FF:000009">
    <property type="entry name" value="Pectate lyase"/>
    <property type="match status" value="1"/>
</dbReference>
<evidence type="ECO:0000256" key="2">
    <source>
        <dbReference type="ARBA" id="ARBA00005220"/>
    </source>
</evidence>
<dbReference type="UniPathway" id="UPA00545">
    <property type="reaction ID" value="UER00824"/>
</dbReference>
<dbReference type="AlphaFoldDB" id="A0A5A7PF38"/>
<dbReference type="Pfam" id="PF00544">
    <property type="entry name" value="Pectate_lyase_4"/>
    <property type="match status" value="1"/>
</dbReference>
<dbReference type="InterPro" id="IPR002022">
    <property type="entry name" value="Pec_lyase"/>
</dbReference>
<comment type="cofactor">
    <cofactor evidence="9">
        <name>Ca(2+)</name>
        <dbReference type="ChEBI" id="CHEBI:29108"/>
    </cofactor>
    <text evidence="9">Binds 1 Ca(2+) ion. Required for its activity.</text>
</comment>
<evidence type="ECO:0000256" key="9">
    <source>
        <dbReference type="RuleBase" id="RU361123"/>
    </source>
</evidence>
<dbReference type="Gene3D" id="2.160.20.10">
    <property type="entry name" value="Single-stranded right-handed beta-helix, Pectin lyase-like"/>
    <property type="match status" value="1"/>
</dbReference>
<keyword evidence="12" id="KW-1185">Reference proteome</keyword>
<keyword evidence="8 9" id="KW-0456">Lyase</keyword>
<evidence type="ECO:0000256" key="8">
    <source>
        <dbReference type="ARBA" id="ARBA00023239"/>
    </source>
</evidence>
<dbReference type="PANTHER" id="PTHR31683:SF120">
    <property type="entry name" value="PECTATE LYASE 20-RELATED"/>
    <property type="match status" value="1"/>
</dbReference>
<dbReference type="GO" id="GO:0046872">
    <property type="term" value="F:metal ion binding"/>
    <property type="evidence" value="ECO:0007669"/>
    <property type="project" value="UniProtKB-KW"/>
</dbReference>
<dbReference type="PANTHER" id="PTHR31683">
    <property type="entry name" value="PECTATE LYASE 18-RELATED"/>
    <property type="match status" value="1"/>
</dbReference>
<evidence type="ECO:0000256" key="1">
    <source>
        <dbReference type="ARBA" id="ARBA00000695"/>
    </source>
</evidence>
<dbReference type="PRINTS" id="PR00807">
    <property type="entry name" value="AMBALLERGEN"/>
</dbReference>
<reference evidence="12" key="1">
    <citation type="journal article" date="2019" name="Curr. Biol.">
        <title>Genome Sequence of Striga asiatica Provides Insight into the Evolution of Plant Parasitism.</title>
        <authorList>
            <person name="Yoshida S."/>
            <person name="Kim S."/>
            <person name="Wafula E.K."/>
            <person name="Tanskanen J."/>
            <person name="Kim Y.M."/>
            <person name="Honaas L."/>
            <person name="Yang Z."/>
            <person name="Spallek T."/>
            <person name="Conn C.E."/>
            <person name="Ichihashi Y."/>
            <person name="Cheong K."/>
            <person name="Cui S."/>
            <person name="Der J.P."/>
            <person name="Gundlach H."/>
            <person name="Jiao Y."/>
            <person name="Hori C."/>
            <person name="Ishida J.K."/>
            <person name="Kasahara H."/>
            <person name="Kiba T."/>
            <person name="Kim M.S."/>
            <person name="Koo N."/>
            <person name="Laohavisit A."/>
            <person name="Lee Y.H."/>
            <person name="Lumba S."/>
            <person name="McCourt P."/>
            <person name="Mortimer J.C."/>
            <person name="Mutuku J.M."/>
            <person name="Nomura T."/>
            <person name="Sasaki-Sekimoto Y."/>
            <person name="Seto Y."/>
            <person name="Wang Y."/>
            <person name="Wakatake T."/>
            <person name="Sakakibara H."/>
            <person name="Demura T."/>
            <person name="Yamaguchi S."/>
            <person name="Yoneyama K."/>
            <person name="Manabe R.I."/>
            <person name="Nelson D.C."/>
            <person name="Schulman A.H."/>
            <person name="Timko M.P."/>
            <person name="dePamphilis C.W."/>
            <person name="Choi D."/>
            <person name="Shirasu K."/>
        </authorList>
    </citation>
    <scope>NUCLEOTIDE SEQUENCE [LARGE SCALE GENOMIC DNA]</scope>
    <source>
        <strain evidence="12">cv. UVA1</strain>
    </source>
</reference>
<evidence type="ECO:0000256" key="3">
    <source>
        <dbReference type="ARBA" id="ARBA00010980"/>
    </source>
</evidence>
<feature type="chain" id="PRO_5023159933" description="Pectate lyase" evidence="9">
    <location>
        <begin position="20"/>
        <end position="416"/>
    </location>
</feature>